<dbReference type="InterPro" id="IPR047122">
    <property type="entry name" value="Trans-enoyl_RdTase-like"/>
</dbReference>
<keyword evidence="1" id="KW-0560">Oxidoreductase</keyword>
<evidence type="ECO:0000256" key="1">
    <source>
        <dbReference type="ARBA" id="ARBA00023002"/>
    </source>
</evidence>
<reference evidence="2" key="1">
    <citation type="submission" date="2022-07" db="EMBL/GenBank/DDBJ databases">
        <title>Draft genome sequence of Zalerion maritima ATCC 34329, a (micro)plastics degrading marine fungus.</title>
        <authorList>
            <person name="Paco A."/>
            <person name="Goncalves M.F.M."/>
            <person name="Rocha-Santos T.A.P."/>
            <person name="Alves A."/>
        </authorList>
    </citation>
    <scope>NUCLEOTIDE SEQUENCE</scope>
    <source>
        <strain evidence="2">ATCC 34329</strain>
    </source>
</reference>
<gene>
    <name evidence="2" type="ORF">MKZ38_002717</name>
</gene>
<protein>
    <submittedName>
        <fullName evidence="2">Oxidoreductase</fullName>
    </submittedName>
</protein>
<keyword evidence="3" id="KW-1185">Reference proteome</keyword>
<dbReference type="Proteomes" id="UP001201980">
    <property type="component" value="Unassembled WGS sequence"/>
</dbReference>
<dbReference type="GO" id="GO:0016651">
    <property type="term" value="F:oxidoreductase activity, acting on NAD(P)H"/>
    <property type="evidence" value="ECO:0007669"/>
    <property type="project" value="InterPro"/>
</dbReference>
<evidence type="ECO:0000313" key="2">
    <source>
        <dbReference type="EMBL" id="KAJ2899998.1"/>
    </source>
</evidence>
<dbReference type="SUPFAM" id="SSF51735">
    <property type="entry name" value="NAD(P)-binding Rossmann-fold domains"/>
    <property type="match status" value="1"/>
</dbReference>
<sequence length="335" mass="36667">MTVPCRLSDIPIPRLGSLETKGLILRGIHERRLGRKVFTPGPVAKAWWLSWVAIVQPRISWLALDALSTIPGTSQGTWALGPVLREDIKDVGGIWNITFQETFLMDEDLTFKKGEYTSVEAAAVLGVGVLMEAPLEVLWLIIQERNSVQPSNRTGLEVPSPGTSVEEKDEWIVVMGASGTVGQYAVQIARLCGYKVLAGCSKEKSSGYELGMKAWQEVSKKGVAKQKDKVYFATVDDWSLMPTPDFIIEYRVRLGHLGRDADLSPHGVEATESMRKILPGLEAQVLAGSIKPVKYNIVPGEMGWDGVIEGIAMMEKGEGGQRITASGCLLYNLLV</sequence>
<dbReference type="EMBL" id="JAKWBI020000183">
    <property type="protein sequence ID" value="KAJ2899998.1"/>
    <property type="molecule type" value="Genomic_DNA"/>
</dbReference>
<proteinExistence type="predicted"/>
<accession>A0AAD5RNK2</accession>
<dbReference type="Gene3D" id="3.40.50.720">
    <property type="entry name" value="NAD(P)-binding Rossmann-like Domain"/>
    <property type="match status" value="1"/>
</dbReference>
<dbReference type="PANTHER" id="PTHR45348">
    <property type="entry name" value="HYPOTHETICAL OXIDOREDUCTASE (EUROFUNG)"/>
    <property type="match status" value="1"/>
</dbReference>
<comment type="caution">
    <text evidence="2">The sequence shown here is derived from an EMBL/GenBank/DDBJ whole genome shotgun (WGS) entry which is preliminary data.</text>
</comment>
<organism evidence="2 3">
    <name type="scientific">Zalerion maritima</name>
    <dbReference type="NCBI Taxonomy" id="339359"/>
    <lineage>
        <taxon>Eukaryota</taxon>
        <taxon>Fungi</taxon>
        <taxon>Dikarya</taxon>
        <taxon>Ascomycota</taxon>
        <taxon>Pezizomycotina</taxon>
        <taxon>Sordariomycetes</taxon>
        <taxon>Lulworthiomycetidae</taxon>
        <taxon>Lulworthiales</taxon>
        <taxon>Lulworthiaceae</taxon>
        <taxon>Zalerion</taxon>
    </lineage>
</organism>
<name>A0AAD5RNK2_9PEZI</name>
<dbReference type="PANTHER" id="PTHR45348:SF2">
    <property type="entry name" value="ZINC-TYPE ALCOHOL DEHYDROGENASE-LIKE PROTEIN C2E1P3.01"/>
    <property type="match status" value="1"/>
</dbReference>
<evidence type="ECO:0000313" key="3">
    <source>
        <dbReference type="Proteomes" id="UP001201980"/>
    </source>
</evidence>
<dbReference type="Gene3D" id="3.90.180.10">
    <property type="entry name" value="Medium-chain alcohol dehydrogenases, catalytic domain"/>
    <property type="match status" value="1"/>
</dbReference>
<dbReference type="InterPro" id="IPR036291">
    <property type="entry name" value="NAD(P)-bd_dom_sf"/>
</dbReference>
<dbReference type="AlphaFoldDB" id="A0AAD5RNK2"/>